<dbReference type="Pfam" id="PF06580">
    <property type="entry name" value="His_kinase"/>
    <property type="match status" value="1"/>
</dbReference>
<evidence type="ECO:0000313" key="3">
    <source>
        <dbReference type="EMBL" id="SFG31787.1"/>
    </source>
</evidence>
<sequence length="147" mass="16645">MNKNEIDNANKYLSKFARLTRNVLDGQELISLAQEKTLLDDYLQMEQLRFGFQYEINHAEALDLENIEIPSMLLQPFVENAVKHGISQKATAGKINITFSKQANDLVLTVTDNGNGFDTEKKSNGLNNTVKQHLQRKSLYAGYTISH</sequence>
<dbReference type="PANTHER" id="PTHR34220">
    <property type="entry name" value="SENSOR HISTIDINE KINASE YPDA"/>
    <property type="match status" value="1"/>
</dbReference>
<dbReference type="InterPro" id="IPR050640">
    <property type="entry name" value="Bact_2-comp_sensor_kinase"/>
</dbReference>
<protein>
    <submittedName>
        <fullName evidence="3">Histidine kinase-, DNA gyrase B-, and HSP90-like ATPase</fullName>
    </submittedName>
</protein>
<reference evidence="4" key="1">
    <citation type="submission" date="2016-10" db="EMBL/GenBank/DDBJ databases">
        <authorList>
            <person name="Varghese N."/>
            <person name="Submissions S."/>
        </authorList>
    </citation>
    <scope>NUCLEOTIDE SEQUENCE [LARGE SCALE GENOMIC DNA]</scope>
    <source>
        <strain evidence="4">LP51</strain>
    </source>
</reference>
<dbReference type="GO" id="GO:0016020">
    <property type="term" value="C:membrane"/>
    <property type="evidence" value="ECO:0007669"/>
    <property type="project" value="InterPro"/>
</dbReference>
<dbReference type="SUPFAM" id="SSF55874">
    <property type="entry name" value="ATPase domain of HSP90 chaperone/DNA topoisomerase II/histidine kinase"/>
    <property type="match status" value="1"/>
</dbReference>
<name>A0A1I2QZS1_9BACT</name>
<keyword evidence="3" id="KW-0808">Transferase</keyword>
<dbReference type="STRING" id="1436961.SAMN05421739_102139"/>
<dbReference type="PANTHER" id="PTHR34220:SF7">
    <property type="entry name" value="SENSOR HISTIDINE KINASE YPDA"/>
    <property type="match status" value="1"/>
</dbReference>
<gene>
    <name evidence="3" type="ORF">SAMN05421739_102139</name>
</gene>
<evidence type="ECO:0000259" key="1">
    <source>
        <dbReference type="Pfam" id="PF02518"/>
    </source>
</evidence>
<dbReference type="Pfam" id="PF02518">
    <property type="entry name" value="HATPase_c"/>
    <property type="match status" value="1"/>
</dbReference>
<keyword evidence="4" id="KW-1185">Reference proteome</keyword>
<feature type="domain" description="Signal transduction histidine kinase internal region" evidence="2">
    <location>
        <begin position="3"/>
        <end position="51"/>
    </location>
</feature>
<dbReference type="EMBL" id="FOOT01000002">
    <property type="protein sequence ID" value="SFG31787.1"/>
    <property type="molecule type" value="Genomic_DNA"/>
</dbReference>
<accession>A0A1I2QZS1</accession>
<feature type="domain" description="Histidine kinase/HSP90-like ATPase" evidence="1">
    <location>
        <begin position="73"/>
        <end position="123"/>
    </location>
</feature>
<dbReference type="InterPro" id="IPR003594">
    <property type="entry name" value="HATPase_dom"/>
</dbReference>
<dbReference type="AlphaFoldDB" id="A0A1I2QZS1"/>
<dbReference type="InterPro" id="IPR036890">
    <property type="entry name" value="HATPase_C_sf"/>
</dbReference>
<proteinExistence type="predicted"/>
<evidence type="ECO:0000259" key="2">
    <source>
        <dbReference type="Pfam" id="PF06580"/>
    </source>
</evidence>
<dbReference type="Proteomes" id="UP000198724">
    <property type="component" value="Unassembled WGS sequence"/>
</dbReference>
<dbReference type="InterPro" id="IPR010559">
    <property type="entry name" value="Sig_transdc_His_kin_internal"/>
</dbReference>
<evidence type="ECO:0000313" key="4">
    <source>
        <dbReference type="Proteomes" id="UP000198724"/>
    </source>
</evidence>
<dbReference type="Gene3D" id="3.30.565.10">
    <property type="entry name" value="Histidine kinase-like ATPase, C-terminal domain"/>
    <property type="match status" value="1"/>
</dbReference>
<dbReference type="GO" id="GO:0000155">
    <property type="term" value="F:phosphorelay sensor kinase activity"/>
    <property type="evidence" value="ECO:0007669"/>
    <property type="project" value="InterPro"/>
</dbReference>
<organism evidence="3 4">
    <name type="scientific">Pontibacter chinhatensis</name>
    <dbReference type="NCBI Taxonomy" id="1436961"/>
    <lineage>
        <taxon>Bacteria</taxon>
        <taxon>Pseudomonadati</taxon>
        <taxon>Bacteroidota</taxon>
        <taxon>Cytophagia</taxon>
        <taxon>Cytophagales</taxon>
        <taxon>Hymenobacteraceae</taxon>
        <taxon>Pontibacter</taxon>
    </lineage>
</organism>
<keyword evidence="3" id="KW-0418">Kinase</keyword>